<keyword evidence="1" id="KW-1133">Transmembrane helix</keyword>
<organism evidence="2 3">
    <name type="scientific">Mytilus galloprovincialis</name>
    <name type="common">Mediterranean mussel</name>
    <dbReference type="NCBI Taxonomy" id="29158"/>
    <lineage>
        <taxon>Eukaryota</taxon>
        <taxon>Metazoa</taxon>
        <taxon>Spiralia</taxon>
        <taxon>Lophotrochozoa</taxon>
        <taxon>Mollusca</taxon>
        <taxon>Bivalvia</taxon>
        <taxon>Autobranchia</taxon>
        <taxon>Pteriomorphia</taxon>
        <taxon>Mytilida</taxon>
        <taxon>Mytiloidea</taxon>
        <taxon>Mytilidae</taxon>
        <taxon>Mytilinae</taxon>
        <taxon>Mytilus</taxon>
    </lineage>
</organism>
<evidence type="ECO:0000313" key="2">
    <source>
        <dbReference type="EMBL" id="VDI41538.1"/>
    </source>
</evidence>
<protein>
    <submittedName>
        <fullName evidence="2">Uncharacterized protein</fullName>
    </submittedName>
</protein>
<keyword evidence="1" id="KW-0472">Membrane</keyword>
<feature type="transmembrane region" description="Helical" evidence="1">
    <location>
        <begin position="235"/>
        <end position="253"/>
    </location>
</feature>
<gene>
    <name evidence="2" type="ORF">MGAL_10B081790</name>
</gene>
<dbReference type="OrthoDB" id="9934809at2759"/>
<comment type="caution">
    <text evidence="2">The sequence shown here is derived from an EMBL/GenBank/DDBJ whole genome shotgun (WGS) entry which is preliminary data.</text>
</comment>
<keyword evidence="1" id="KW-0812">Transmembrane</keyword>
<dbReference type="Proteomes" id="UP000596742">
    <property type="component" value="Unassembled WGS sequence"/>
</dbReference>
<evidence type="ECO:0000256" key="1">
    <source>
        <dbReference type="SAM" id="Phobius"/>
    </source>
</evidence>
<accession>A0A8B6EXK0</accession>
<dbReference type="Pfam" id="PF15112">
    <property type="entry name" value="DUF4559"/>
    <property type="match status" value="1"/>
</dbReference>
<name>A0A8B6EXK0_MYTGA</name>
<reference evidence="2" key="1">
    <citation type="submission" date="2018-11" db="EMBL/GenBank/DDBJ databases">
        <authorList>
            <person name="Alioto T."/>
            <person name="Alioto T."/>
        </authorList>
    </citation>
    <scope>NUCLEOTIDE SEQUENCE</scope>
</reference>
<proteinExistence type="predicted"/>
<dbReference type="InterPro" id="IPR027897">
    <property type="entry name" value="DUF4559"/>
</dbReference>
<dbReference type="EMBL" id="UYJE01005908">
    <property type="protein sequence ID" value="VDI41538.1"/>
    <property type="molecule type" value="Genomic_DNA"/>
</dbReference>
<keyword evidence="3" id="KW-1185">Reference proteome</keyword>
<sequence>MFRDWCKNCSDWKSELQKLKSKEFRHWKDIKWSQLSSSDWPQSIDEMAKVFVKNTSIDYRHGIFYDFGAVMSILINMNIFTFDKITLQELLRIRNDYYGHNYKTSIDNSEKNMFFKKLLHFIKLPTVCKYQSAQNSILALEELQNTEHLSQKLLKRLLDKDVLNNFHDVIMHNVQRYVSSEKAIVARDEMTANTKLYADFESRLDELIVQDVKTDWSGGHLFRILNKFKIRHNHMFRLLLLTTLFVVLMRPTTDPKGI</sequence>
<dbReference type="AlphaFoldDB" id="A0A8B6EXK0"/>
<evidence type="ECO:0000313" key="3">
    <source>
        <dbReference type="Proteomes" id="UP000596742"/>
    </source>
</evidence>